<dbReference type="InterPro" id="IPR051534">
    <property type="entry name" value="CBASS_pafABC_assoc_protein"/>
</dbReference>
<dbReference type="AlphaFoldDB" id="A0A1M5WG17"/>
<evidence type="ECO:0000256" key="2">
    <source>
        <dbReference type="ARBA" id="ARBA00023163"/>
    </source>
</evidence>
<dbReference type="GO" id="GO:0003677">
    <property type="term" value="F:DNA binding"/>
    <property type="evidence" value="ECO:0007669"/>
    <property type="project" value="UniProtKB-KW"/>
</dbReference>
<dbReference type="GO" id="GO:0003700">
    <property type="term" value="F:DNA-binding transcription factor activity"/>
    <property type="evidence" value="ECO:0007669"/>
    <property type="project" value="InterPro"/>
</dbReference>
<evidence type="ECO:0000313" key="4">
    <source>
        <dbReference type="EMBL" id="SHH86441.1"/>
    </source>
</evidence>
<evidence type="ECO:0000256" key="1">
    <source>
        <dbReference type="ARBA" id="ARBA00023015"/>
    </source>
</evidence>
<dbReference type="PANTHER" id="PTHR34580:SF1">
    <property type="entry name" value="PROTEIN PAFC"/>
    <property type="match status" value="1"/>
</dbReference>
<keyword evidence="2" id="KW-0804">Transcription</keyword>
<dbReference type="InterPro" id="IPR013196">
    <property type="entry name" value="HTH_11"/>
</dbReference>
<dbReference type="PANTHER" id="PTHR34580">
    <property type="match status" value="1"/>
</dbReference>
<evidence type="ECO:0000313" key="5">
    <source>
        <dbReference type="Proteomes" id="UP000184241"/>
    </source>
</evidence>
<evidence type="ECO:0000259" key="3">
    <source>
        <dbReference type="PROSITE" id="PS51000"/>
    </source>
</evidence>
<gene>
    <name evidence="4" type="ORF">SAMN02745941_01076</name>
</gene>
<sequence>MRLHRMISILLLVESKGKIKAKELADKLETSVRTIYRDIDALCEAGIPLTTDTGPNGGIHFVEGYTVGIKNFEGSELINLYLNGMGIKPDKKSDMAMKVNNALLKMKKGLSAEINKDINNISKRFYVDDTPWWGIFNKINALDVLMEAIWKLKKINISYENKKGGSSKRDIRPYGIVVKQMDWYTIGYCEKSNEIRTFKCDRILECSLLEEDFVLPGNFSLEEYWNKSNKEFVKSRSEVEKYPVVIKIKKINDDVLKNFEVYKVEEEEEYIKATINLYKYDYAKDYILGLIGYGEVISPLELRAYAKEELEKLIQNYR</sequence>
<dbReference type="SUPFAM" id="SSF46785">
    <property type="entry name" value="Winged helix' DNA-binding domain"/>
    <property type="match status" value="1"/>
</dbReference>
<protein>
    <submittedName>
        <fullName evidence="4">Predicted DNA-binding transcriptional regulator YafY, contains an HTH and WYL domains</fullName>
    </submittedName>
</protein>
<dbReference type="Pfam" id="PF13280">
    <property type="entry name" value="WYL"/>
    <property type="match status" value="1"/>
</dbReference>
<dbReference type="PROSITE" id="PS51000">
    <property type="entry name" value="HTH_DEOR_2"/>
    <property type="match status" value="1"/>
</dbReference>
<proteinExistence type="predicted"/>
<dbReference type="RefSeq" id="WP_073017461.1">
    <property type="nucleotide sequence ID" value="NZ_FQXU01000004.1"/>
</dbReference>
<dbReference type="PROSITE" id="PS52050">
    <property type="entry name" value="WYL"/>
    <property type="match status" value="1"/>
</dbReference>
<feature type="domain" description="HTH deoR-type" evidence="3">
    <location>
        <begin position="2"/>
        <end position="57"/>
    </location>
</feature>
<dbReference type="Gene3D" id="1.10.10.10">
    <property type="entry name" value="Winged helix-like DNA-binding domain superfamily/Winged helix DNA-binding domain"/>
    <property type="match status" value="1"/>
</dbReference>
<dbReference type="InterPro" id="IPR026881">
    <property type="entry name" value="WYL_dom"/>
</dbReference>
<name>A0A1M5WG17_9CLOT</name>
<reference evidence="4 5" key="1">
    <citation type="submission" date="2016-11" db="EMBL/GenBank/DDBJ databases">
        <authorList>
            <person name="Jaros S."/>
            <person name="Januszkiewicz K."/>
            <person name="Wedrychowicz H."/>
        </authorList>
    </citation>
    <scope>NUCLEOTIDE SEQUENCE [LARGE SCALE GENOMIC DNA]</scope>
    <source>
        <strain evidence="4 5">DSM 6191</strain>
    </source>
</reference>
<organism evidence="4 5">
    <name type="scientific">Clostridium intestinale DSM 6191</name>
    <dbReference type="NCBI Taxonomy" id="1121320"/>
    <lineage>
        <taxon>Bacteria</taxon>
        <taxon>Bacillati</taxon>
        <taxon>Bacillota</taxon>
        <taxon>Clostridia</taxon>
        <taxon>Eubacteriales</taxon>
        <taxon>Clostridiaceae</taxon>
        <taxon>Clostridium</taxon>
    </lineage>
</organism>
<keyword evidence="4" id="KW-0238">DNA-binding</keyword>
<dbReference type="InterPro" id="IPR036388">
    <property type="entry name" value="WH-like_DNA-bd_sf"/>
</dbReference>
<dbReference type="Pfam" id="PF08279">
    <property type="entry name" value="HTH_11"/>
    <property type="match status" value="1"/>
</dbReference>
<keyword evidence="1" id="KW-0805">Transcription regulation</keyword>
<dbReference type="Proteomes" id="UP000184241">
    <property type="component" value="Unassembled WGS sequence"/>
</dbReference>
<dbReference type="InterPro" id="IPR036390">
    <property type="entry name" value="WH_DNA-bd_sf"/>
</dbReference>
<accession>A0A1M5WG17</accession>
<dbReference type="EMBL" id="FQXU01000004">
    <property type="protein sequence ID" value="SHH86441.1"/>
    <property type="molecule type" value="Genomic_DNA"/>
</dbReference>
<dbReference type="InterPro" id="IPR001034">
    <property type="entry name" value="DeoR_HTH"/>
</dbReference>